<dbReference type="InterPro" id="IPR003140">
    <property type="entry name" value="PLipase/COase/thioEstase"/>
</dbReference>
<dbReference type="Proteomes" id="UP000001422">
    <property type="component" value="Chromosome"/>
</dbReference>
<dbReference type="PANTHER" id="PTHR10655">
    <property type="entry name" value="LYSOPHOSPHOLIPASE-RELATED"/>
    <property type="match status" value="1"/>
</dbReference>
<reference evidence="4 5" key="1">
    <citation type="journal article" date="2003" name="Nature">
        <title>The genome of a motile marine Synechococcus.</title>
        <authorList>
            <person name="Palenik B."/>
            <person name="Brahamsha B."/>
            <person name="Larimer F."/>
            <person name="Land M."/>
            <person name="Hauser L."/>
            <person name="Chain P."/>
            <person name="Lamerdin J."/>
            <person name="Regala W."/>
            <person name="Allen E.A."/>
            <person name="McCarren J."/>
            <person name="Paulsen I."/>
            <person name="Dufresne A."/>
            <person name="Partensky F."/>
            <person name="Webb E."/>
            <person name="Waterbury J."/>
        </authorList>
    </citation>
    <scope>NUCLEOTIDE SEQUENCE [LARGE SCALE GENOMIC DNA]</scope>
    <source>
        <strain evidence="4 5">WH8102</strain>
    </source>
</reference>
<organism evidence="4 5">
    <name type="scientific">Parasynechococcus marenigrum (strain WH8102)</name>
    <dbReference type="NCBI Taxonomy" id="84588"/>
    <lineage>
        <taxon>Bacteria</taxon>
        <taxon>Bacillati</taxon>
        <taxon>Cyanobacteriota</taxon>
        <taxon>Cyanophyceae</taxon>
        <taxon>Synechococcales</taxon>
        <taxon>Prochlorococcaceae</taxon>
        <taxon>Parasynechococcus</taxon>
        <taxon>Parasynechococcus marenigrum</taxon>
    </lineage>
</organism>
<dbReference type="HOGENOM" id="CLU_049413_5_1_3"/>
<name>Q7U9K7_PARMW</name>
<dbReference type="KEGG" id="syw:SYNW0248"/>
<evidence type="ECO:0000259" key="3">
    <source>
        <dbReference type="Pfam" id="PF02230"/>
    </source>
</evidence>
<dbReference type="AlphaFoldDB" id="Q7U9K7"/>
<dbReference type="InterPro" id="IPR029058">
    <property type="entry name" value="AB_hydrolase_fold"/>
</dbReference>
<dbReference type="ESTHER" id="synpx-q7u9k7">
    <property type="family name" value="LYsophospholipase_carboxylesterase"/>
</dbReference>
<gene>
    <name evidence="4" type="ordered locus">SYNW0248</name>
</gene>
<dbReference type="Gene3D" id="3.40.50.1820">
    <property type="entry name" value="alpha/beta hydrolase"/>
    <property type="match status" value="1"/>
</dbReference>
<evidence type="ECO:0000313" key="4">
    <source>
        <dbReference type="EMBL" id="CAE06763.1"/>
    </source>
</evidence>
<dbReference type="InterPro" id="IPR050565">
    <property type="entry name" value="LYPA1-2/EST-like"/>
</dbReference>
<proteinExistence type="inferred from homology"/>
<dbReference type="PANTHER" id="PTHR10655:SF17">
    <property type="entry name" value="LYSOPHOSPHOLIPASE-LIKE PROTEIN 1"/>
    <property type="match status" value="1"/>
</dbReference>
<keyword evidence="5" id="KW-1185">Reference proteome</keyword>
<protein>
    <submittedName>
        <fullName evidence="4">Probable esterase</fullName>
    </submittedName>
</protein>
<comment type="similarity">
    <text evidence="1">Belongs to the AB hydrolase superfamily. AB hydrolase 2 family.</text>
</comment>
<dbReference type="eggNOG" id="COG0400">
    <property type="taxonomic scope" value="Bacteria"/>
</dbReference>
<sequence length="189" mass="20396">MNSRLVMLHGWGATSDDLEPLGRSLAAAIDLPLEVVALAAPHLHPQPPGRQWYGLFPADWDGVPAAVEALQERLKTITRQGPAMERTVLLGFSQGGAMALDSGCGLPLAGVISCSGYPHPNWEPADQHPPVLVMHGRQDTIVPATAMDAITARLRSNRCETLSFDNGHTIPEEMVQPMLTFLKRVLKGP</sequence>
<evidence type="ECO:0000313" key="5">
    <source>
        <dbReference type="Proteomes" id="UP000001422"/>
    </source>
</evidence>
<keyword evidence="2" id="KW-0378">Hydrolase</keyword>
<dbReference type="GO" id="GO:0016787">
    <property type="term" value="F:hydrolase activity"/>
    <property type="evidence" value="ECO:0007669"/>
    <property type="project" value="UniProtKB-KW"/>
</dbReference>
<dbReference type="Pfam" id="PF02230">
    <property type="entry name" value="Abhydrolase_2"/>
    <property type="match status" value="1"/>
</dbReference>
<dbReference type="STRING" id="84588.SYNW0248"/>
<dbReference type="RefSeq" id="WP_011127124.1">
    <property type="nucleotide sequence ID" value="NC_005070.1"/>
</dbReference>
<dbReference type="SUPFAM" id="SSF53474">
    <property type="entry name" value="alpha/beta-Hydrolases"/>
    <property type="match status" value="1"/>
</dbReference>
<evidence type="ECO:0000256" key="2">
    <source>
        <dbReference type="ARBA" id="ARBA00022801"/>
    </source>
</evidence>
<evidence type="ECO:0000256" key="1">
    <source>
        <dbReference type="ARBA" id="ARBA00006499"/>
    </source>
</evidence>
<feature type="domain" description="Phospholipase/carboxylesterase/thioesterase" evidence="3">
    <location>
        <begin position="5"/>
        <end position="184"/>
    </location>
</feature>
<accession>Q7U9K7</accession>
<dbReference type="EMBL" id="BX569689">
    <property type="protein sequence ID" value="CAE06763.1"/>
    <property type="molecule type" value="Genomic_DNA"/>
</dbReference>